<evidence type="ECO:0000313" key="2">
    <source>
        <dbReference type="EMBL" id="TDB68087.1"/>
    </source>
</evidence>
<name>A0A4R4KIN6_9BACT</name>
<evidence type="ECO:0000313" key="3">
    <source>
        <dbReference type="Proteomes" id="UP000295706"/>
    </source>
</evidence>
<comment type="caution">
    <text evidence="2">The sequence shown here is derived from an EMBL/GenBank/DDBJ whole genome shotgun (WGS) entry which is preliminary data.</text>
</comment>
<protein>
    <submittedName>
        <fullName evidence="2">Uncharacterized protein</fullName>
    </submittedName>
</protein>
<accession>A0A4R4KIN6</accession>
<dbReference type="RefSeq" id="WP_132114714.1">
    <property type="nucleotide sequence ID" value="NZ_SMJU01000002.1"/>
</dbReference>
<keyword evidence="1" id="KW-0732">Signal</keyword>
<dbReference type="Proteomes" id="UP000295706">
    <property type="component" value="Unassembled WGS sequence"/>
</dbReference>
<proteinExistence type="predicted"/>
<feature type="signal peptide" evidence="1">
    <location>
        <begin position="1"/>
        <end position="24"/>
    </location>
</feature>
<sequence>MSIKPLLILYLCVAGDFFSGQSLAQRPSNTCERFVASEVYRVKGSSTGKVSETQKFRVYFSVTEGCGEFARFTQTAQGNTYQVSVTARYRGCRCLKSELLVETIYTFKPTQKGMHYLQFAGKNGTFVRDSILIQ</sequence>
<reference evidence="2 3" key="1">
    <citation type="submission" date="2019-02" db="EMBL/GenBank/DDBJ databases">
        <title>Arundinibacter roseus gen. nov., sp. nov., a new member of the family Cytophagaceae.</title>
        <authorList>
            <person name="Szuroczki S."/>
            <person name="Khayer B."/>
            <person name="Sproer C."/>
            <person name="Toumi M."/>
            <person name="Szabo A."/>
            <person name="Felfoldi T."/>
            <person name="Schumann P."/>
            <person name="Toth E."/>
        </authorList>
    </citation>
    <scope>NUCLEOTIDE SEQUENCE [LARGE SCALE GENOMIC DNA]</scope>
    <source>
        <strain evidence="2 3">DMA-k-7a</strain>
    </source>
</reference>
<dbReference type="OrthoDB" id="660065at2"/>
<keyword evidence="3" id="KW-1185">Reference proteome</keyword>
<organism evidence="2 3">
    <name type="scientific">Arundinibacter roseus</name>
    <dbReference type="NCBI Taxonomy" id="2070510"/>
    <lineage>
        <taxon>Bacteria</taxon>
        <taxon>Pseudomonadati</taxon>
        <taxon>Bacteroidota</taxon>
        <taxon>Cytophagia</taxon>
        <taxon>Cytophagales</taxon>
        <taxon>Spirosomataceae</taxon>
        <taxon>Arundinibacter</taxon>
    </lineage>
</organism>
<gene>
    <name evidence="2" type="ORF">EZE20_03970</name>
</gene>
<feature type="chain" id="PRO_5020531703" evidence="1">
    <location>
        <begin position="25"/>
        <end position="134"/>
    </location>
</feature>
<dbReference type="EMBL" id="SMJU01000002">
    <property type="protein sequence ID" value="TDB68087.1"/>
    <property type="molecule type" value="Genomic_DNA"/>
</dbReference>
<dbReference type="AlphaFoldDB" id="A0A4R4KIN6"/>
<evidence type="ECO:0000256" key="1">
    <source>
        <dbReference type="SAM" id="SignalP"/>
    </source>
</evidence>